<gene>
    <name evidence="2" type="ORF">H0E87_016468</name>
</gene>
<dbReference type="EMBL" id="JACEGQ020000008">
    <property type="protein sequence ID" value="KAH8501691.1"/>
    <property type="molecule type" value="Genomic_DNA"/>
</dbReference>
<dbReference type="EMBL" id="JACEGQ020000008">
    <property type="protein sequence ID" value="KAH8501692.1"/>
    <property type="molecule type" value="Genomic_DNA"/>
</dbReference>
<proteinExistence type="predicted"/>
<dbReference type="EMBL" id="JACEGQ020000008">
    <property type="protein sequence ID" value="KAH8501690.1"/>
    <property type="molecule type" value="Genomic_DNA"/>
</dbReference>
<accession>A0A8T2Y9L6</accession>
<feature type="compositionally biased region" description="Basic and acidic residues" evidence="1">
    <location>
        <begin position="12"/>
        <end position="22"/>
    </location>
</feature>
<comment type="caution">
    <text evidence="2">The sequence shown here is derived from an EMBL/GenBank/DDBJ whole genome shotgun (WGS) entry which is preliminary data.</text>
</comment>
<dbReference type="EMBL" id="JACEGQ020000008">
    <property type="protein sequence ID" value="KAH8501693.1"/>
    <property type="molecule type" value="Genomic_DNA"/>
</dbReference>
<evidence type="ECO:0000256" key="1">
    <source>
        <dbReference type="SAM" id="MobiDB-lite"/>
    </source>
</evidence>
<organism evidence="2 3">
    <name type="scientific">Populus deltoides</name>
    <name type="common">Eastern poplar</name>
    <name type="synonym">Eastern cottonwood</name>
    <dbReference type="NCBI Taxonomy" id="3696"/>
    <lineage>
        <taxon>Eukaryota</taxon>
        <taxon>Viridiplantae</taxon>
        <taxon>Streptophyta</taxon>
        <taxon>Embryophyta</taxon>
        <taxon>Tracheophyta</taxon>
        <taxon>Spermatophyta</taxon>
        <taxon>Magnoliopsida</taxon>
        <taxon>eudicotyledons</taxon>
        <taxon>Gunneridae</taxon>
        <taxon>Pentapetalae</taxon>
        <taxon>rosids</taxon>
        <taxon>fabids</taxon>
        <taxon>Malpighiales</taxon>
        <taxon>Salicaceae</taxon>
        <taxon>Saliceae</taxon>
        <taxon>Populus</taxon>
    </lineage>
</organism>
<evidence type="ECO:0000313" key="2">
    <source>
        <dbReference type="EMBL" id="KAH8501692.1"/>
    </source>
</evidence>
<sequence>MKCPSVVSRSPRSQEHEGRDGDASSLPVDKVIVDPLKGLKGNDDDNSATEELWGRKLEMMVLVLTHITFSIAQTLRTMEKSAVKGQTKGVINSRQIKVIDNDTGNHTRPMPGMIIFGFAGL</sequence>
<name>A0A8T2Y9L6_POPDE</name>
<reference evidence="2" key="1">
    <citation type="journal article" date="2021" name="J. Hered.">
        <title>Genome Assembly of Salicaceae Populus deltoides (Eastern Cottonwood) I-69 Based on Nanopore Sequencing and Hi-C Technologies.</title>
        <authorList>
            <person name="Bai S."/>
            <person name="Wu H."/>
            <person name="Zhang J."/>
            <person name="Pan Z."/>
            <person name="Zhao W."/>
            <person name="Li Z."/>
            <person name="Tong C."/>
        </authorList>
    </citation>
    <scope>NUCLEOTIDE SEQUENCE</scope>
    <source>
        <tissue evidence="2">Leaf</tissue>
    </source>
</reference>
<dbReference type="Proteomes" id="UP000807159">
    <property type="component" value="Chromosome 8"/>
</dbReference>
<protein>
    <submittedName>
        <fullName evidence="2">Uncharacterized protein</fullName>
    </submittedName>
</protein>
<feature type="region of interest" description="Disordered" evidence="1">
    <location>
        <begin position="1"/>
        <end position="27"/>
    </location>
</feature>
<keyword evidence="3" id="KW-1185">Reference proteome</keyword>
<evidence type="ECO:0000313" key="3">
    <source>
        <dbReference type="Proteomes" id="UP000807159"/>
    </source>
</evidence>
<dbReference type="AlphaFoldDB" id="A0A8T2Y9L6"/>